<proteinExistence type="predicted"/>
<evidence type="ECO:0000313" key="1">
    <source>
        <dbReference type="EMBL" id="JAI06290.1"/>
    </source>
</evidence>
<accession>A0A0E9XUG8</accession>
<dbReference type="AlphaFoldDB" id="A0A0E9XUG8"/>
<reference evidence="1" key="1">
    <citation type="submission" date="2014-11" db="EMBL/GenBank/DDBJ databases">
        <authorList>
            <person name="Amaro Gonzalez C."/>
        </authorList>
    </citation>
    <scope>NUCLEOTIDE SEQUENCE</scope>
</reference>
<name>A0A0E9XUG8_ANGAN</name>
<dbReference type="EMBL" id="GBXM01002288">
    <property type="protein sequence ID" value="JAI06290.1"/>
    <property type="molecule type" value="Transcribed_RNA"/>
</dbReference>
<reference evidence="1" key="2">
    <citation type="journal article" date="2015" name="Fish Shellfish Immunol.">
        <title>Early steps in the European eel (Anguilla anguilla)-Vibrio vulnificus interaction in the gills: Role of the RtxA13 toxin.</title>
        <authorList>
            <person name="Callol A."/>
            <person name="Pajuelo D."/>
            <person name="Ebbesson L."/>
            <person name="Teles M."/>
            <person name="MacKenzie S."/>
            <person name="Amaro C."/>
        </authorList>
    </citation>
    <scope>NUCLEOTIDE SEQUENCE</scope>
</reference>
<protein>
    <submittedName>
        <fullName evidence="1">Uncharacterized protein</fullName>
    </submittedName>
</protein>
<sequence>MGLGTHWIELRQEVSITSYGEIERWGVHWAPYWFRQLKQAVTAVPYYRVQRFDRSTST</sequence>
<organism evidence="1">
    <name type="scientific">Anguilla anguilla</name>
    <name type="common">European freshwater eel</name>
    <name type="synonym">Muraena anguilla</name>
    <dbReference type="NCBI Taxonomy" id="7936"/>
    <lineage>
        <taxon>Eukaryota</taxon>
        <taxon>Metazoa</taxon>
        <taxon>Chordata</taxon>
        <taxon>Craniata</taxon>
        <taxon>Vertebrata</taxon>
        <taxon>Euteleostomi</taxon>
        <taxon>Actinopterygii</taxon>
        <taxon>Neopterygii</taxon>
        <taxon>Teleostei</taxon>
        <taxon>Anguilliformes</taxon>
        <taxon>Anguillidae</taxon>
        <taxon>Anguilla</taxon>
    </lineage>
</organism>